<keyword evidence="8" id="KW-0456">Lyase</keyword>
<protein>
    <submittedName>
        <fullName evidence="8">Tyrosine lyase</fullName>
    </submittedName>
</protein>
<sequence length="370" mass="41488">MNFLDEFNSYDRSELAERIMSCQAADVERALTAEHLRSADFMALLSPMAHGYLESMAQKAHRLTQQRFGKIIQLYAPLYISNECSNGCLYCGFNAANKVARRTLSLDEVEAEARILRQRGFRHVQLLTGEAPQAVDVDFLENVVKRVRPFFSSISIEVFPMDEAGYRQLVAAGVDNLTVYQETYDRDLYDKLHPFGRKKDFNWRLTTPDRGGAAGLRSIGIGSLLGLSDWRIEGYLVGMHARHLVRTWWRSRVNVSFPRMRPADGGFQPPKPVSDSALVQLICALRLLIPDAGLVLSTRESASLRDHLLPLGITQLSAGSSTAPGGYGHQQDGSEQFAIDDDRNAEQICAMLRAQGYEPVWKDWDGAFVK</sequence>
<evidence type="ECO:0000256" key="5">
    <source>
        <dbReference type="ARBA" id="ARBA00023004"/>
    </source>
</evidence>
<dbReference type="Pfam" id="PF04055">
    <property type="entry name" value="Radical_SAM"/>
    <property type="match status" value="1"/>
</dbReference>
<dbReference type="EMBL" id="CP000142">
    <property type="protein sequence ID" value="ABA87867.1"/>
    <property type="molecule type" value="Genomic_DNA"/>
</dbReference>
<evidence type="ECO:0000256" key="3">
    <source>
        <dbReference type="ARBA" id="ARBA00022691"/>
    </source>
</evidence>
<dbReference type="SFLD" id="SFLDG01060">
    <property type="entry name" value="BATS_domain_containing"/>
    <property type="match status" value="1"/>
</dbReference>
<dbReference type="Proteomes" id="UP000002534">
    <property type="component" value="Chromosome"/>
</dbReference>
<dbReference type="SFLD" id="SFLDS00029">
    <property type="entry name" value="Radical_SAM"/>
    <property type="match status" value="1"/>
</dbReference>
<name>Q3A6Z0_SYNC1</name>
<dbReference type="SMART" id="SM00876">
    <property type="entry name" value="BATS"/>
    <property type="match status" value="1"/>
</dbReference>
<dbReference type="PANTHER" id="PTHR43583:SF1">
    <property type="entry name" value="2-IMINOACETATE SYNTHASE"/>
    <property type="match status" value="1"/>
</dbReference>
<evidence type="ECO:0000313" key="9">
    <source>
        <dbReference type="Proteomes" id="UP000002534"/>
    </source>
</evidence>
<dbReference type="NCBIfam" id="TIGR02351">
    <property type="entry name" value="thiH"/>
    <property type="match status" value="1"/>
</dbReference>
<feature type="domain" description="Radical SAM core" evidence="7">
    <location>
        <begin position="70"/>
        <end position="305"/>
    </location>
</feature>
<keyword evidence="5" id="KW-0408">Iron</keyword>
<keyword evidence="2" id="KW-0004">4Fe-4S</keyword>
<dbReference type="InterPro" id="IPR034428">
    <property type="entry name" value="ThiH/NoCL/HydG-like"/>
</dbReference>
<dbReference type="HOGENOM" id="CLU_046249_1_0_7"/>
<evidence type="ECO:0000256" key="6">
    <source>
        <dbReference type="ARBA" id="ARBA00023014"/>
    </source>
</evidence>
<dbReference type="InterPro" id="IPR058240">
    <property type="entry name" value="rSAM_sf"/>
</dbReference>
<reference evidence="9" key="1">
    <citation type="submission" date="2005-10" db="EMBL/GenBank/DDBJ databases">
        <title>Complete sequence of Pelobacter carbinolicus DSM 2380.</title>
        <authorList>
            <person name="Copeland A."/>
            <person name="Lucas S."/>
            <person name="Lapidus A."/>
            <person name="Barry K."/>
            <person name="Detter J.C."/>
            <person name="Glavina T."/>
            <person name="Hammon N."/>
            <person name="Israni S."/>
            <person name="Pitluck S."/>
            <person name="Chertkov O."/>
            <person name="Schmutz J."/>
            <person name="Larimer F."/>
            <person name="Land M."/>
            <person name="Kyrpides N."/>
            <person name="Ivanova N."/>
            <person name="Richardson P."/>
        </authorList>
    </citation>
    <scope>NUCLEOTIDE SEQUENCE [LARGE SCALE GENOMIC DNA]</scope>
    <source>
        <strain evidence="9">DSM 2380 / NBRC 103641 / GraBd1</strain>
    </source>
</reference>
<comment type="cofactor">
    <cofactor evidence="1">
        <name>[4Fe-4S] cluster</name>
        <dbReference type="ChEBI" id="CHEBI:49883"/>
    </cofactor>
</comment>
<dbReference type="InterPro" id="IPR012726">
    <property type="entry name" value="ThiH"/>
</dbReference>
<dbReference type="SFLD" id="SFLDF00301">
    <property type="entry name" value="2-iminoacetate_synthase_(ThiH)"/>
    <property type="match status" value="1"/>
</dbReference>
<reference evidence="8 9" key="2">
    <citation type="journal article" date="2012" name="BMC Genomics">
        <title>The genome of Pelobacter carbinolicus reveals surprising metabolic capabilities and physiological features.</title>
        <authorList>
            <person name="Aklujkar M."/>
            <person name="Haveman S.A."/>
            <person name="Didonato R.Jr."/>
            <person name="Chertkov O."/>
            <person name="Han C.S."/>
            <person name="Land M.L."/>
            <person name="Brown P."/>
            <person name="Lovley D.R."/>
        </authorList>
    </citation>
    <scope>NUCLEOTIDE SEQUENCE [LARGE SCALE GENOMIC DNA]</scope>
    <source>
        <strain evidence="9">DSM 2380 / NBRC 103641 / GraBd1</strain>
    </source>
</reference>
<proteinExistence type="predicted"/>
<keyword evidence="9" id="KW-1185">Reference proteome</keyword>
<evidence type="ECO:0000313" key="8">
    <source>
        <dbReference type="EMBL" id="ABA87867.1"/>
    </source>
</evidence>
<dbReference type="CDD" id="cd01335">
    <property type="entry name" value="Radical_SAM"/>
    <property type="match status" value="1"/>
</dbReference>
<evidence type="ECO:0000256" key="4">
    <source>
        <dbReference type="ARBA" id="ARBA00022723"/>
    </source>
</evidence>
<dbReference type="eggNOG" id="COG0502">
    <property type="taxonomic scope" value="Bacteria"/>
</dbReference>
<dbReference type="STRING" id="338963.Pcar_0608"/>
<keyword evidence="3" id="KW-0949">S-adenosyl-L-methionine</keyword>
<dbReference type="PANTHER" id="PTHR43583">
    <property type="entry name" value="2-IMINOACETATE SYNTHASE"/>
    <property type="match status" value="1"/>
</dbReference>
<accession>Q3A6Z0</accession>
<dbReference type="GO" id="GO:0005506">
    <property type="term" value="F:iron ion binding"/>
    <property type="evidence" value="ECO:0007669"/>
    <property type="project" value="InterPro"/>
</dbReference>
<dbReference type="SUPFAM" id="SSF102114">
    <property type="entry name" value="Radical SAM enzymes"/>
    <property type="match status" value="1"/>
</dbReference>
<dbReference type="OrthoDB" id="3320990at2"/>
<dbReference type="InterPro" id="IPR007197">
    <property type="entry name" value="rSAM"/>
</dbReference>
<dbReference type="GO" id="GO:0016829">
    <property type="term" value="F:lyase activity"/>
    <property type="evidence" value="ECO:0007669"/>
    <property type="project" value="UniProtKB-KW"/>
</dbReference>
<dbReference type="Pfam" id="PF06968">
    <property type="entry name" value="BATS"/>
    <property type="match status" value="1"/>
</dbReference>
<dbReference type="Gene3D" id="3.20.20.70">
    <property type="entry name" value="Aldolase class I"/>
    <property type="match status" value="1"/>
</dbReference>
<dbReference type="GO" id="GO:0009228">
    <property type="term" value="P:thiamine biosynthetic process"/>
    <property type="evidence" value="ECO:0007669"/>
    <property type="project" value="InterPro"/>
</dbReference>
<keyword evidence="6" id="KW-0411">Iron-sulfur</keyword>
<evidence type="ECO:0000256" key="2">
    <source>
        <dbReference type="ARBA" id="ARBA00022485"/>
    </source>
</evidence>
<dbReference type="InterPro" id="IPR010722">
    <property type="entry name" value="BATS_dom"/>
</dbReference>
<keyword evidence="4" id="KW-0479">Metal-binding</keyword>
<dbReference type="KEGG" id="pca:Pcar_0608"/>
<gene>
    <name evidence="8" type="primary">thiH-2</name>
    <name evidence="8" type="ordered locus">Pcar_0608</name>
</gene>
<dbReference type="InterPro" id="IPR013785">
    <property type="entry name" value="Aldolase_TIM"/>
</dbReference>
<evidence type="ECO:0000256" key="1">
    <source>
        <dbReference type="ARBA" id="ARBA00001966"/>
    </source>
</evidence>
<dbReference type="AlphaFoldDB" id="Q3A6Z0"/>
<dbReference type="SFLD" id="SFLDG01081">
    <property type="entry name" value="cleavage_of_the_Ca-Cb_bond_in"/>
    <property type="match status" value="1"/>
</dbReference>
<organism evidence="8 9">
    <name type="scientific">Syntrophotalea carbinolica (strain DSM 2380 / NBRC 103641 / GraBd1)</name>
    <name type="common">Pelobacter carbinolicus</name>
    <dbReference type="NCBI Taxonomy" id="338963"/>
    <lineage>
        <taxon>Bacteria</taxon>
        <taxon>Pseudomonadati</taxon>
        <taxon>Thermodesulfobacteriota</taxon>
        <taxon>Desulfuromonadia</taxon>
        <taxon>Desulfuromonadales</taxon>
        <taxon>Syntrophotaleaceae</taxon>
        <taxon>Syntrophotalea</taxon>
    </lineage>
</organism>
<dbReference type="GO" id="GO:0051539">
    <property type="term" value="F:4 iron, 4 sulfur cluster binding"/>
    <property type="evidence" value="ECO:0007669"/>
    <property type="project" value="UniProtKB-KW"/>
</dbReference>
<dbReference type="PROSITE" id="PS51918">
    <property type="entry name" value="RADICAL_SAM"/>
    <property type="match status" value="1"/>
</dbReference>
<evidence type="ECO:0000259" key="7">
    <source>
        <dbReference type="PROSITE" id="PS51918"/>
    </source>
</evidence>
<dbReference type="RefSeq" id="WP_011340308.1">
    <property type="nucleotide sequence ID" value="NC_007498.2"/>
</dbReference>